<evidence type="ECO:0000256" key="14">
    <source>
        <dbReference type="ARBA" id="ARBA00023180"/>
    </source>
</evidence>
<name>A0A9D3M8G8_ANGAN</name>
<protein>
    <recommendedName>
        <fullName evidence="18">Sodium channel regulatory subunit beta-3</fullName>
    </recommendedName>
</protein>
<dbReference type="SMART" id="SM00409">
    <property type="entry name" value="IG"/>
    <property type="match status" value="1"/>
</dbReference>
<dbReference type="GO" id="GO:0086091">
    <property type="term" value="P:regulation of heart rate by cardiac conduction"/>
    <property type="evidence" value="ECO:0007669"/>
    <property type="project" value="TreeGrafter"/>
</dbReference>
<dbReference type="Gene3D" id="2.60.40.10">
    <property type="entry name" value="Immunoglobulins"/>
    <property type="match status" value="1"/>
</dbReference>
<evidence type="ECO:0000256" key="11">
    <source>
        <dbReference type="ARBA" id="ARBA00023065"/>
    </source>
</evidence>
<comment type="subunit">
    <text evidence="19">A voltage-gated sodium (Nav) channel consists of an ion-conducting pore-forming alpha subunit functional on its own that is regulated by one or more beta subunits. Forms homodimers and homotrimers. SCN3B is non-covalently associated with alpha subunits and induces the formation of alpha subunit oligomers, including trimers. Interacts with SCN5A/Nav1.5; regulatory subunit of SCN5A/Nav1.5. Interacts with SCN7A/Nav2.1; probable regulatory subunit of SCN7A/Nav2.1. Interacts with SCN10A; regulatory subunit of SCN10A/Nav1.8. Interacts with NFASC; probably involved in targeting the sodium channels to the nodes of Ranvier.</text>
</comment>
<evidence type="ECO:0000256" key="18">
    <source>
        <dbReference type="ARBA" id="ARBA00044530"/>
    </source>
</evidence>
<dbReference type="InterPro" id="IPR007110">
    <property type="entry name" value="Ig-like_dom"/>
</dbReference>
<comment type="similarity">
    <text evidence="2">Belongs to the sodium channel auxiliary subunit SCN3B (TC 8.A.17) family.</text>
</comment>
<dbReference type="Proteomes" id="UP001044222">
    <property type="component" value="Chromosome 8"/>
</dbReference>
<evidence type="ECO:0000256" key="8">
    <source>
        <dbReference type="ARBA" id="ARBA00022882"/>
    </source>
</evidence>
<evidence type="ECO:0000256" key="15">
    <source>
        <dbReference type="ARBA" id="ARBA00023201"/>
    </source>
</evidence>
<keyword evidence="10" id="KW-0915">Sodium</keyword>
<proteinExistence type="inferred from homology"/>
<feature type="domain" description="Ig-like" evidence="22">
    <location>
        <begin position="20"/>
        <end position="122"/>
    </location>
</feature>
<evidence type="ECO:0000256" key="9">
    <source>
        <dbReference type="ARBA" id="ARBA00022989"/>
    </source>
</evidence>
<evidence type="ECO:0000256" key="10">
    <source>
        <dbReference type="ARBA" id="ARBA00023053"/>
    </source>
</evidence>
<comment type="caution">
    <text evidence="23">The sequence shown here is derived from an EMBL/GenBank/DDBJ whole genome shotgun (WGS) entry which is preliminary data.</text>
</comment>
<dbReference type="InterPro" id="IPR027098">
    <property type="entry name" value="Na_channel_b1/b3"/>
</dbReference>
<gene>
    <name evidence="23" type="ORF">ANANG_G00154630</name>
</gene>
<keyword evidence="6 20" id="KW-0812">Transmembrane</keyword>
<keyword evidence="24" id="KW-1185">Reference proteome</keyword>
<reference evidence="23" key="1">
    <citation type="submission" date="2021-01" db="EMBL/GenBank/DDBJ databases">
        <title>A chromosome-scale assembly of European eel, Anguilla anguilla.</title>
        <authorList>
            <person name="Henkel C."/>
            <person name="Jong-Raadsen S.A."/>
            <person name="Dufour S."/>
            <person name="Weltzien F.-A."/>
            <person name="Palstra A.P."/>
            <person name="Pelster B."/>
            <person name="Spaink H.P."/>
            <person name="Van Den Thillart G.E."/>
            <person name="Jansen H."/>
            <person name="Zahm M."/>
            <person name="Klopp C."/>
            <person name="Cedric C."/>
            <person name="Louis A."/>
            <person name="Berthelot C."/>
            <person name="Parey E."/>
            <person name="Roest Crollius H."/>
            <person name="Montfort J."/>
            <person name="Robinson-Rechavi M."/>
            <person name="Bucao C."/>
            <person name="Bouchez O."/>
            <person name="Gislard M."/>
            <person name="Lluch J."/>
            <person name="Milhes M."/>
            <person name="Lampietro C."/>
            <person name="Lopez Roques C."/>
            <person name="Donnadieu C."/>
            <person name="Braasch I."/>
            <person name="Desvignes T."/>
            <person name="Postlethwait J."/>
            <person name="Bobe J."/>
            <person name="Guiguen Y."/>
            <person name="Dirks R."/>
        </authorList>
    </citation>
    <scope>NUCLEOTIDE SEQUENCE</scope>
    <source>
        <strain evidence="23">Tag_6206</strain>
        <tissue evidence="23">Liver</tissue>
    </source>
</reference>
<organism evidence="23 24">
    <name type="scientific">Anguilla anguilla</name>
    <name type="common">European freshwater eel</name>
    <name type="synonym">Muraena anguilla</name>
    <dbReference type="NCBI Taxonomy" id="7936"/>
    <lineage>
        <taxon>Eukaryota</taxon>
        <taxon>Metazoa</taxon>
        <taxon>Chordata</taxon>
        <taxon>Craniata</taxon>
        <taxon>Vertebrata</taxon>
        <taxon>Euteleostomi</taxon>
        <taxon>Actinopterygii</taxon>
        <taxon>Neopterygii</taxon>
        <taxon>Teleostei</taxon>
        <taxon>Anguilliformes</taxon>
        <taxon>Anguillidae</taxon>
        <taxon>Anguilla</taxon>
    </lineage>
</organism>
<dbReference type="InterPro" id="IPR003599">
    <property type="entry name" value="Ig_sub"/>
</dbReference>
<evidence type="ECO:0000256" key="21">
    <source>
        <dbReference type="SAM" id="SignalP"/>
    </source>
</evidence>
<keyword evidence="3" id="KW-0813">Transport</keyword>
<feature type="signal peptide" evidence="21">
    <location>
        <begin position="1"/>
        <end position="23"/>
    </location>
</feature>
<dbReference type="PROSITE" id="PS50835">
    <property type="entry name" value="IG_LIKE"/>
    <property type="match status" value="1"/>
</dbReference>
<keyword evidence="4" id="KW-0894">Sodium channel</keyword>
<dbReference type="InterPro" id="IPR013783">
    <property type="entry name" value="Ig-like_fold"/>
</dbReference>
<evidence type="ECO:0000256" key="13">
    <source>
        <dbReference type="ARBA" id="ARBA00023157"/>
    </source>
</evidence>
<dbReference type="FunFam" id="2.60.40.10:FF:000375">
    <property type="entry name" value="Sodium channel beta 1 subunit"/>
    <property type="match status" value="1"/>
</dbReference>
<dbReference type="GO" id="GO:0086005">
    <property type="term" value="P:ventricular cardiac muscle cell action potential"/>
    <property type="evidence" value="ECO:0007669"/>
    <property type="project" value="TreeGrafter"/>
</dbReference>
<evidence type="ECO:0000256" key="2">
    <source>
        <dbReference type="ARBA" id="ARBA00010404"/>
    </source>
</evidence>
<keyword evidence="16" id="KW-0407">Ion channel</keyword>
<dbReference type="PANTHER" id="PTHR10546:SF1">
    <property type="entry name" value="SODIUM CHANNEL SUBUNIT BETA-3"/>
    <property type="match status" value="1"/>
</dbReference>
<keyword evidence="7 21" id="KW-0732">Signal</keyword>
<keyword evidence="13" id="KW-1015">Disulfide bond</keyword>
<dbReference type="OrthoDB" id="9440529at2759"/>
<evidence type="ECO:0000313" key="23">
    <source>
        <dbReference type="EMBL" id="KAG5843789.1"/>
    </source>
</evidence>
<keyword evidence="14" id="KW-0325">Glycoprotein</keyword>
<dbReference type="GO" id="GO:0005272">
    <property type="term" value="F:sodium channel activity"/>
    <property type="evidence" value="ECO:0007669"/>
    <property type="project" value="UniProtKB-KW"/>
</dbReference>
<evidence type="ECO:0000256" key="7">
    <source>
        <dbReference type="ARBA" id="ARBA00022729"/>
    </source>
</evidence>
<dbReference type="PANTHER" id="PTHR10546">
    <property type="entry name" value="SODIUM CHANNEL SUBUNIT BETA-1 AND 3"/>
    <property type="match status" value="1"/>
</dbReference>
<dbReference type="EMBL" id="JAFIRN010000008">
    <property type="protein sequence ID" value="KAG5843789.1"/>
    <property type="molecule type" value="Genomic_DNA"/>
</dbReference>
<evidence type="ECO:0000256" key="4">
    <source>
        <dbReference type="ARBA" id="ARBA00022461"/>
    </source>
</evidence>
<keyword evidence="9 20" id="KW-1133">Transmembrane helix</keyword>
<keyword evidence="12 20" id="KW-0472">Membrane</keyword>
<dbReference type="Pfam" id="PF07686">
    <property type="entry name" value="V-set"/>
    <property type="match status" value="1"/>
</dbReference>
<keyword evidence="17" id="KW-0393">Immunoglobulin domain</keyword>
<dbReference type="SUPFAM" id="SSF48726">
    <property type="entry name" value="Immunoglobulin"/>
    <property type="match status" value="1"/>
</dbReference>
<evidence type="ECO:0000256" key="16">
    <source>
        <dbReference type="ARBA" id="ARBA00023303"/>
    </source>
</evidence>
<keyword evidence="5" id="KW-1003">Cell membrane</keyword>
<evidence type="ECO:0000259" key="22">
    <source>
        <dbReference type="PROSITE" id="PS50835"/>
    </source>
</evidence>
<keyword evidence="11" id="KW-0406">Ion transport</keyword>
<evidence type="ECO:0000256" key="17">
    <source>
        <dbReference type="ARBA" id="ARBA00023319"/>
    </source>
</evidence>
<dbReference type="OMA" id="EGPIPIY"/>
<evidence type="ECO:0000313" key="24">
    <source>
        <dbReference type="Proteomes" id="UP001044222"/>
    </source>
</evidence>
<sequence length="212" mass="24235">MTPAVTLVFQSLPLLILIVPVMQQVCVEVDSETEAVKDQSIRLTCISCQKRAEITMESQVNWYYINKDKSGIHILQYVDGPLYLEGRWKDRLLWNGSSNMQDLSVLIINVTLNDTGTYKCEVIRRMPNMPAFRVTKFIHLVVREEALPNITAFYSEIMMYVVLTLMSVWLLLAVVFCFRKIARAEARAQDSSNDCLSIPSDNKDDMATTIED</sequence>
<comment type="subcellular location">
    <subcellularLocation>
        <location evidence="1">Cell membrane</location>
        <topology evidence="1">Single-pass type I membrane protein</topology>
    </subcellularLocation>
</comment>
<feature type="transmembrane region" description="Helical" evidence="20">
    <location>
        <begin position="157"/>
        <end position="178"/>
    </location>
</feature>
<keyword evidence="8" id="KW-0851">Voltage-gated channel</keyword>
<feature type="chain" id="PRO_5039439578" description="Sodium channel regulatory subunit beta-3" evidence="21">
    <location>
        <begin position="24"/>
        <end position="212"/>
    </location>
</feature>
<evidence type="ECO:0000256" key="12">
    <source>
        <dbReference type="ARBA" id="ARBA00023136"/>
    </source>
</evidence>
<dbReference type="InterPro" id="IPR036179">
    <property type="entry name" value="Ig-like_dom_sf"/>
</dbReference>
<evidence type="ECO:0000256" key="20">
    <source>
        <dbReference type="SAM" id="Phobius"/>
    </source>
</evidence>
<accession>A0A9D3M8G8</accession>
<evidence type="ECO:0000256" key="6">
    <source>
        <dbReference type="ARBA" id="ARBA00022692"/>
    </source>
</evidence>
<evidence type="ECO:0000256" key="5">
    <source>
        <dbReference type="ARBA" id="ARBA00022475"/>
    </source>
</evidence>
<evidence type="ECO:0000256" key="19">
    <source>
        <dbReference type="ARBA" id="ARBA00049669"/>
    </source>
</evidence>
<dbReference type="InterPro" id="IPR013106">
    <property type="entry name" value="Ig_V-set"/>
</dbReference>
<dbReference type="AlphaFoldDB" id="A0A9D3M8G8"/>
<dbReference type="GO" id="GO:0001518">
    <property type="term" value="C:voltage-gated sodium channel complex"/>
    <property type="evidence" value="ECO:0007669"/>
    <property type="project" value="InterPro"/>
</dbReference>
<evidence type="ECO:0000256" key="1">
    <source>
        <dbReference type="ARBA" id="ARBA00004251"/>
    </source>
</evidence>
<dbReference type="GO" id="GO:0019871">
    <property type="term" value="F:sodium channel inhibitor activity"/>
    <property type="evidence" value="ECO:0007669"/>
    <property type="project" value="TreeGrafter"/>
</dbReference>
<dbReference type="GO" id="GO:0044325">
    <property type="term" value="F:transmembrane transporter binding"/>
    <property type="evidence" value="ECO:0007669"/>
    <property type="project" value="TreeGrafter"/>
</dbReference>
<evidence type="ECO:0000256" key="3">
    <source>
        <dbReference type="ARBA" id="ARBA00022448"/>
    </source>
</evidence>
<keyword evidence="15" id="KW-0739">Sodium transport</keyword>